<sequence>MAAHPADDLVPLVIAAAVRAAKITRETELDNCLDTSAMAIWARWMDQSFIPIPSPVSGMALDGGGKEMVEVGNNSGSEVWNNDQPVASRGDCLTHGGGRRGGEDFDFSDDFGDFGGGRFERGPRRGPGRNPFCGCPHRGRGQLPPGMEFAPPWLFDDFDEDDFDDFETMASFGGMPLGRRERGPPGSGRGGVRITREGGPIVVNNDFGGPPHRGPGRSGLDIRPDENYNAAGYDGGGCDDDDDDDDDDDHDKVVMWGGFGGRFQPRVYRTRNGGTLRIHSRC</sequence>
<gene>
    <name evidence="2" type="ORF">Z519_07402</name>
</gene>
<accession>A0A0D2HGM0</accession>
<keyword evidence="3" id="KW-1185">Reference proteome</keyword>
<reference evidence="2" key="1">
    <citation type="submission" date="2015-01" db="EMBL/GenBank/DDBJ databases">
        <title>The Genome Sequence of Cladophialophora bantiana CBS 173.52.</title>
        <authorList>
            <consortium name="The Broad Institute Genomics Platform"/>
            <person name="Cuomo C."/>
            <person name="de Hoog S."/>
            <person name="Gorbushina A."/>
            <person name="Stielow B."/>
            <person name="Teixiera M."/>
            <person name="Abouelleil A."/>
            <person name="Chapman S.B."/>
            <person name="Priest M."/>
            <person name="Young S.K."/>
            <person name="Wortman J."/>
            <person name="Nusbaum C."/>
            <person name="Birren B."/>
        </authorList>
    </citation>
    <scope>NUCLEOTIDE SEQUENCE [LARGE SCALE GENOMIC DNA]</scope>
    <source>
        <strain evidence="2">CBS 173.52</strain>
    </source>
</reference>
<organism evidence="2 3">
    <name type="scientific">Cladophialophora bantiana (strain ATCC 10958 / CBS 173.52 / CDC B-1940 / NIH 8579)</name>
    <name type="common">Xylohypha bantiana</name>
    <dbReference type="NCBI Taxonomy" id="1442370"/>
    <lineage>
        <taxon>Eukaryota</taxon>
        <taxon>Fungi</taxon>
        <taxon>Dikarya</taxon>
        <taxon>Ascomycota</taxon>
        <taxon>Pezizomycotina</taxon>
        <taxon>Eurotiomycetes</taxon>
        <taxon>Chaetothyriomycetidae</taxon>
        <taxon>Chaetothyriales</taxon>
        <taxon>Herpotrichiellaceae</taxon>
        <taxon>Cladophialophora</taxon>
    </lineage>
</organism>
<feature type="region of interest" description="Disordered" evidence="1">
    <location>
        <begin position="170"/>
        <end position="251"/>
    </location>
</feature>
<dbReference type="GeneID" id="27700330"/>
<dbReference type="HOGENOM" id="CLU_986963_0_0_1"/>
<evidence type="ECO:0000256" key="1">
    <source>
        <dbReference type="SAM" id="MobiDB-lite"/>
    </source>
</evidence>
<dbReference type="AlphaFoldDB" id="A0A0D2HGM0"/>
<dbReference type="RefSeq" id="XP_016619087.1">
    <property type="nucleotide sequence ID" value="XM_016765137.1"/>
</dbReference>
<name>A0A0D2HGM0_CLAB1</name>
<feature type="region of interest" description="Disordered" evidence="1">
    <location>
        <begin position="91"/>
        <end position="146"/>
    </location>
</feature>
<dbReference type="VEuPathDB" id="FungiDB:Z519_07402"/>
<proteinExistence type="predicted"/>
<dbReference type="Proteomes" id="UP000053789">
    <property type="component" value="Unassembled WGS sequence"/>
</dbReference>
<evidence type="ECO:0000313" key="3">
    <source>
        <dbReference type="Proteomes" id="UP000053789"/>
    </source>
</evidence>
<protein>
    <submittedName>
        <fullName evidence="2">Uncharacterized protein</fullName>
    </submittedName>
</protein>
<evidence type="ECO:0000313" key="2">
    <source>
        <dbReference type="EMBL" id="KIW92418.1"/>
    </source>
</evidence>
<feature type="compositionally biased region" description="Acidic residues" evidence="1">
    <location>
        <begin position="237"/>
        <end position="249"/>
    </location>
</feature>
<dbReference type="EMBL" id="KN846989">
    <property type="protein sequence ID" value="KIW92418.1"/>
    <property type="molecule type" value="Genomic_DNA"/>
</dbReference>